<dbReference type="EMBL" id="JBEXPZ010000001">
    <property type="protein sequence ID" value="MET9843190.1"/>
    <property type="molecule type" value="Genomic_DNA"/>
</dbReference>
<accession>A0ABV2UPY2</accession>
<keyword evidence="3" id="KW-1185">Reference proteome</keyword>
<keyword evidence="1" id="KW-0472">Membrane</keyword>
<sequence>MSESVNTLVIVAVVAWVVVRQFLAQRIDLDRRWWVLPAVLAVLAVREPGLLDGRHPVAAATLLGAEVVVGLMTGLGWAVTPRVWRAPDGSVWAKGTGATGLVWLGGVAARVGLYGAGAAVGMAQGGAALLLGLAVTLLARGGVLRWRAHGLEPTYRDAGRVVISPAAARKDRV</sequence>
<feature type="transmembrane region" description="Helical" evidence="1">
    <location>
        <begin position="57"/>
        <end position="79"/>
    </location>
</feature>
<evidence type="ECO:0000256" key="1">
    <source>
        <dbReference type="SAM" id="Phobius"/>
    </source>
</evidence>
<gene>
    <name evidence="2" type="ORF">ABZZ21_01120</name>
</gene>
<dbReference type="RefSeq" id="WP_355390683.1">
    <property type="nucleotide sequence ID" value="NZ_JBEXPZ010000001.1"/>
</dbReference>
<dbReference type="Proteomes" id="UP001550210">
    <property type="component" value="Unassembled WGS sequence"/>
</dbReference>
<protein>
    <submittedName>
        <fullName evidence="2">DUF1453 domain-containing protein</fullName>
    </submittedName>
</protein>
<feature type="transmembrane region" description="Helical" evidence="1">
    <location>
        <begin position="91"/>
        <end position="113"/>
    </location>
</feature>
<reference evidence="2 3" key="1">
    <citation type="submission" date="2024-06" db="EMBL/GenBank/DDBJ databases">
        <title>The Natural Products Discovery Center: Release of the First 8490 Sequenced Strains for Exploring Actinobacteria Biosynthetic Diversity.</title>
        <authorList>
            <person name="Kalkreuter E."/>
            <person name="Kautsar S.A."/>
            <person name="Yang D."/>
            <person name="Bader C.D."/>
            <person name="Teijaro C.N."/>
            <person name="Fluegel L."/>
            <person name="Davis C.M."/>
            <person name="Simpson J.R."/>
            <person name="Lauterbach L."/>
            <person name="Steele A.D."/>
            <person name="Gui C."/>
            <person name="Meng S."/>
            <person name="Li G."/>
            <person name="Viehrig K."/>
            <person name="Ye F."/>
            <person name="Su P."/>
            <person name="Kiefer A.F."/>
            <person name="Nichols A."/>
            <person name="Cepeda A.J."/>
            <person name="Yan W."/>
            <person name="Fan B."/>
            <person name="Jiang Y."/>
            <person name="Adhikari A."/>
            <person name="Zheng C.-J."/>
            <person name="Schuster L."/>
            <person name="Cowan T.M."/>
            <person name="Smanski M.J."/>
            <person name="Chevrette M.G."/>
            <person name="De Carvalho L.P.S."/>
            <person name="Shen B."/>
        </authorList>
    </citation>
    <scope>NUCLEOTIDE SEQUENCE [LARGE SCALE GENOMIC DNA]</scope>
    <source>
        <strain evidence="2 3">NPDC006434</strain>
    </source>
</reference>
<proteinExistence type="predicted"/>
<organism evidence="2 3">
    <name type="scientific">Streptomyces ossamyceticus</name>
    <dbReference type="NCBI Taxonomy" id="249581"/>
    <lineage>
        <taxon>Bacteria</taxon>
        <taxon>Bacillati</taxon>
        <taxon>Actinomycetota</taxon>
        <taxon>Actinomycetes</taxon>
        <taxon>Kitasatosporales</taxon>
        <taxon>Streptomycetaceae</taxon>
        <taxon>Streptomyces</taxon>
    </lineage>
</organism>
<keyword evidence="1" id="KW-1133">Transmembrane helix</keyword>
<evidence type="ECO:0000313" key="2">
    <source>
        <dbReference type="EMBL" id="MET9843190.1"/>
    </source>
</evidence>
<evidence type="ECO:0000313" key="3">
    <source>
        <dbReference type="Proteomes" id="UP001550210"/>
    </source>
</evidence>
<comment type="caution">
    <text evidence="2">The sequence shown here is derived from an EMBL/GenBank/DDBJ whole genome shotgun (WGS) entry which is preliminary data.</text>
</comment>
<feature type="transmembrane region" description="Helical" evidence="1">
    <location>
        <begin position="119"/>
        <end position="139"/>
    </location>
</feature>
<keyword evidence="1" id="KW-0812">Transmembrane</keyword>
<name>A0ABV2UPY2_9ACTN</name>